<feature type="domain" description="SBF1/SBF2" evidence="1">
    <location>
        <begin position="244"/>
        <end position="293"/>
    </location>
</feature>
<gene>
    <name evidence="2" type="ORF">LTLLF_128885</name>
</gene>
<dbReference type="Pfam" id="PF12335">
    <property type="entry name" value="SBF2"/>
    <property type="match status" value="1"/>
</dbReference>
<accession>A0A8J6GT47</accession>
<reference evidence="2" key="1">
    <citation type="submission" date="2020-03" db="EMBL/GenBank/DDBJ databases">
        <title>Studies in the Genomics of Life Span.</title>
        <authorList>
            <person name="Glass D."/>
        </authorList>
    </citation>
    <scope>NUCLEOTIDE SEQUENCE</scope>
    <source>
        <strain evidence="2">LTLLF</strain>
        <tissue evidence="2">Muscle</tissue>
    </source>
</reference>
<organism evidence="2 3">
    <name type="scientific">Microtus ochrogaster</name>
    <name type="common">Prairie vole</name>
    <dbReference type="NCBI Taxonomy" id="79684"/>
    <lineage>
        <taxon>Eukaryota</taxon>
        <taxon>Metazoa</taxon>
        <taxon>Chordata</taxon>
        <taxon>Craniata</taxon>
        <taxon>Vertebrata</taxon>
        <taxon>Euteleostomi</taxon>
        <taxon>Mammalia</taxon>
        <taxon>Eutheria</taxon>
        <taxon>Euarchontoglires</taxon>
        <taxon>Glires</taxon>
        <taxon>Rodentia</taxon>
        <taxon>Myomorpha</taxon>
        <taxon>Muroidea</taxon>
        <taxon>Cricetidae</taxon>
        <taxon>Arvicolinae</taxon>
        <taxon>Microtus</taxon>
    </lineage>
</organism>
<dbReference type="Proteomes" id="UP000710432">
    <property type="component" value="Unassembled WGS sequence"/>
</dbReference>
<dbReference type="EMBL" id="JAATJU010020795">
    <property type="protein sequence ID" value="KAH0516002.1"/>
    <property type="molecule type" value="Genomic_DNA"/>
</dbReference>
<dbReference type="PANTHER" id="PTHR13663:SF2">
    <property type="entry name" value="SIMILAR TO RIKEN CDNA 6430548M08"/>
    <property type="match status" value="1"/>
</dbReference>
<dbReference type="InterPro" id="IPR022096">
    <property type="entry name" value="SBF1/SBF2"/>
</dbReference>
<evidence type="ECO:0000313" key="2">
    <source>
        <dbReference type="EMBL" id="KAH0516002.1"/>
    </source>
</evidence>
<evidence type="ECO:0000313" key="3">
    <source>
        <dbReference type="Proteomes" id="UP000710432"/>
    </source>
</evidence>
<evidence type="ECO:0000259" key="1">
    <source>
        <dbReference type="Pfam" id="PF12335"/>
    </source>
</evidence>
<dbReference type="PANTHER" id="PTHR13663">
    <property type="entry name" value="SIMILAR TO RIKEN CDNA 6430548M08"/>
    <property type="match status" value="1"/>
</dbReference>
<protein>
    <recommendedName>
        <fullName evidence="1">SBF1/SBF2 domain-containing protein</fullName>
    </recommendedName>
</protein>
<dbReference type="AlphaFoldDB" id="A0A8J6GT47"/>
<name>A0A8J6GT47_MICOH</name>
<dbReference type="InterPro" id="IPR039872">
    <property type="entry name" value="KIAA0513"/>
</dbReference>
<proteinExistence type="predicted"/>
<sequence length="408" mass="46078">MLAASENGHHYALFWLAGACGDVVCCLDGRDTAAGVPGLLQLASANGMLPHGSKVDIGNRLWLVASQILEDLDQEEKAKFGEYCSGEDGKGREWFARFVSAQRCKSKCVSEPTFYRLVQSFAVVLFECHQMDDFGPAKNLMTMCFTYYHLGKPHLLPTEPREKPAGSIDSYLKSANSWLAEKKDIAERLLKNTENMKGFFGGLETKLKGPLIRKNEEDENKPKDKQLKTVTVISPEDEQKGEKVYLYTHLKQQPIWHTLRFWNAAFFDAVHCERRKRSPTTREKWCHMTQEERDDSLRFNENITFGQLGTFTHNMLAFGLNKKLCSDFLKKQAVIGNLDEGLSSELWRAVPNYLGLIVARASSLIPGLSVQIRPSHSWPPTISSGIILSSLPEQYKLLSDHIEQMATE</sequence>
<comment type="caution">
    <text evidence="2">The sequence shown here is derived from an EMBL/GenBank/DDBJ whole genome shotgun (WGS) entry which is preliminary data.</text>
</comment>